<dbReference type="GO" id="GO:0005765">
    <property type="term" value="C:lysosomal membrane"/>
    <property type="evidence" value="ECO:0007669"/>
    <property type="project" value="Ensembl"/>
</dbReference>
<dbReference type="PROSITE" id="PS00022">
    <property type="entry name" value="EGF_1"/>
    <property type="match status" value="1"/>
</dbReference>
<evidence type="ECO:0000259" key="3">
    <source>
        <dbReference type="PROSITE" id="PS00022"/>
    </source>
</evidence>
<dbReference type="Gene3D" id="3.80.10.10">
    <property type="entry name" value="Ribonuclease Inhibitor"/>
    <property type="match status" value="1"/>
</dbReference>
<dbReference type="Ensembl" id="ENSSMRT00000019570.1">
    <property type="protein sequence ID" value="ENSSMRP00000016731.1"/>
    <property type="gene ID" value="ENSSMRG00000013037.1"/>
</dbReference>
<dbReference type="InterPro" id="IPR000742">
    <property type="entry name" value="EGF"/>
</dbReference>
<feature type="domain" description="EGF-like" evidence="3 4">
    <location>
        <begin position="186"/>
        <end position="197"/>
    </location>
</feature>
<feature type="transmembrane region" description="Helical" evidence="1">
    <location>
        <begin position="205"/>
        <end position="225"/>
    </location>
</feature>
<feature type="signal peptide" evidence="2">
    <location>
        <begin position="1"/>
        <end position="20"/>
    </location>
</feature>
<evidence type="ECO:0000256" key="1">
    <source>
        <dbReference type="SAM" id="Phobius"/>
    </source>
</evidence>
<dbReference type="GO" id="GO:0010468">
    <property type="term" value="P:regulation of gene expression"/>
    <property type="evidence" value="ECO:0007669"/>
    <property type="project" value="Ensembl"/>
</dbReference>
<sequence>MARPGRGLPLLALLLALGAAAEVEWAARSPLPDLCGDGDGGCCPGSMRRGSPVDAFCASRAGAAPRGRCCLLDGSVAGLDLGNCSLHQLCPDFQGANTAVVIDLTDNPLEHLPVDAFRGFTKLRLLALPLETECPGGGGQWDNVTAQGSSRVCQGQRNACNGSGELGQLCPEDSLCAPDGPGLAQCLCVGPYHGYKCLRQGRFPFLLFFGTLGAVTAALSVLLWATQRRKAKTS</sequence>
<name>A0A8D0DQT6_SALMN</name>
<dbReference type="GO" id="GO:0042177">
    <property type="term" value="P:negative regulation of protein catabolic process"/>
    <property type="evidence" value="ECO:0007669"/>
    <property type="project" value="Ensembl"/>
</dbReference>
<dbReference type="PROSITE" id="PS01186">
    <property type="entry name" value="EGF_2"/>
    <property type="match status" value="1"/>
</dbReference>
<accession>A0A8D0DQT6</accession>
<proteinExistence type="predicted"/>
<keyword evidence="1" id="KW-0472">Membrane</keyword>
<dbReference type="OMA" id="KMAPHGP"/>
<organism evidence="5 6">
    <name type="scientific">Salvator merianae</name>
    <name type="common">Argentine black and white tegu</name>
    <name type="synonym">Tupinambis merianae</name>
    <dbReference type="NCBI Taxonomy" id="96440"/>
    <lineage>
        <taxon>Eukaryota</taxon>
        <taxon>Metazoa</taxon>
        <taxon>Chordata</taxon>
        <taxon>Craniata</taxon>
        <taxon>Vertebrata</taxon>
        <taxon>Euteleostomi</taxon>
        <taxon>Lepidosauria</taxon>
        <taxon>Squamata</taxon>
        <taxon>Bifurcata</taxon>
        <taxon>Unidentata</taxon>
        <taxon>Episquamata</taxon>
        <taxon>Laterata</taxon>
        <taxon>Teiioidea</taxon>
        <taxon>Teiidae</taxon>
        <taxon>Salvator</taxon>
    </lineage>
</organism>
<dbReference type="GO" id="GO:0005635">
    <property type="term" value="C:nuclear envelope"/>
    <property type="evidence" value="ECO:0007669"/>
    <property type="project" value="Ensembl"/>
</dbReference>
<dbReference type="GO" id="GO:0045669">
    <property type="term" value="P:positive regulation of osteoblast differentiation"/>
    <property type="evidence" value="ECO:0007669"/>
    <property type="project" value="Ensembl"/>
</dbReference>
<keyword evidence="6" id="KW-1185">Reference proteome</keyword>
<evidence type="ECO:0000313" key="6">
    <source>
        <dbReference type="Proteomes" id="UP000694421"/>
    </source>
</evidence>
<reference evidence="5" key="1">
    <citation type="submission" date="2025-08" db="UniProtKB">
        <authorList>
            <consortium name="Ensembl"/>
        </authorList>
    </citation>
    <scope>IDENTIFICATION</scope>
</reference>
<keyword evidence="1" id="KW-0812">Transmembrane</keyword>
<dbReference type="GO" id="GO:0033689">
    <property type="term" value="P:negative regulation of osteoblast proliferation"/>
    <property type="evidence" value="ECO:0007669"/>
    <property type="project" value="Ensembl"/>
</dbReference>
<evidence type="ECO:0000256" key="2">
    <source>
        <dbReference type="SAM" id="SignalP"/>
    </source>
</evidence>
<dbReference type="GO" id="GO:0030501">
    <property type="term" value="P:positive regulation of bone mineralization"/>
    <property type="evidence" value="ECO:0007669"/>
    <property type="project" value="Ensembl"/>
</dbReference>
<dbReference type="GO" id="GO:0042910">
    <property type="term" value="F:xenobiotic transmembrane transporter activity"/>
    <property type="evidence" value="ECO:0007669"/>
    <property type="project" value="Ensembl"/>
</dbReference>
<dbReference type="GO" id="GO:0048471">
    <property type="term" value="C:perinuclear region of cytoplasm"/>
    <property type="evidence" value="ECO:0007669"/>
    <property type="project" value="Ensembl"/>
</dbReference>
<dbReference type="SUPFAM" id="SSF52058">
    <property type="entry name" value="L domain-like"/>
    <property type="match status" value="1"/>
</dbReference>
<evidence type="ECO:0000259" key="4">
    <source>
        <dbReference type="PROSITE" id="PS01186"/>
    </source>
</evidence>
<dbReference type="InterPro" id="IPR032675">
    <property type="entry name" value="LRR_dom_sf"/>
</dbReference>
<dbReference type="Proteomes" id="UP000694421">
    <property type="component" value="Unplaced"/>
</dbReference>
<protein>
    <submittedName>
        <fullName evidence="5">All-trans retinoic acid induced differentiation factor</fullName>
    </submittedName>
</protein>
<dbReference type="PANTHER" id="PTHR15926">
    <property type="entry name" value="ALL-TRANS RETINOIC ACID-INDUCED DIFFERENTIATION FACTOR"/>
    <property type="match status" value="1"/>
</dbReference>
<keyword evidence="1" id="KW-1133">Transmembrane helix</keyword>
<dbReference type="PANTHER" id="PTHR15926:SF1">
    <property type="entry name" value="ALL-TRANS RETINOIC ACID-INDUCED DIFFERENTIATION FACTOR"/>
    <property type="match status" value="1"/>
</dbReference>
<dbReference type="GO" id="GO:0006855">
    <property type="term" value="P:xenobiotic transmembrane transport"/>
    <property type="evidence" value="ECO:0007669"/>
    <property type="project" value="Ensembl"/>
</dbReference>
<evidence type="ECO:0000313" key="5">
    <source>
        <dbReference type="Ensembl" id="ENSSMRP00000016731.1"/>
    </source>
</evidence>
<reference evidence="5" key="2">
    <citation type="submission" date="2025-09" db="UniProtKB">
        <authorList>
            <consortium name="Ensembl"/>
        </authorList>
    </citation>
    <scope>IDENTIFICATION</scope>
</reference>
<dbReference type="AlphaFoldDB" id="A0A8D0DQT6"/>
<keyword evidence="2" id="KW-0732">Signal</keyword>
<feature type="chain" id="PRO_5034763783" evidence="2">
    <location>
        <begin position="21"/>
        <end position="234"/>
    </location>
</feature>
<dbReference type="InterPro" id="IPR042350">
    <property type="entry name" value="ATRAID"/>
</dbReference>
<dbReference type="GeneTree" id="ENSGT00390000017252"/>